<dbReference type="PROSITE" id="PS51194">
    <property type="entry name" value="HELICASE_CTER"/>
    <property type="match status" value="1"/>
</dbReference>
<dbReference type="EMBL" id="LAZR01046136">
    <property type="protein sequence ID" value="KKK97242.1"/>
    <property type="molecule type" value="Genomic_DNA"/>
</dbReference>
<evidence type="ECO:0000256" key="4">
    <source>
        <dbReference type="ARBA" id="ARBA00022840"/>
    </source>
</evidence>
<feature type="non-terminal residue" evidence="6">
    <location>
        <position position="448"/>
    </location>
</feature>
<sequence>PLDKRVVLISTHEKAEALIRFLGNDFINRINLIILDEAHTVEYEGNDIALRDSRSRSLKLETLLNRFITRNLDKDFNIIALSAVAPGIEDDLARWVTREDDAKPITTPYRSTRQLVGRLLCYPNRNVQIRYDLMDAQKLRVRGINADDSPYIPEPFPLYPITDRFKDAGPEKKMRPHILWSAMNFASIDSSGFYHSVLISVPQQPGGYAEDFIKLVEIDWAEDNLPDFFNEPRPGLQHIKWLKCRKSCDDYFGKKSREYRLLTHGIILHHGKMPGIMSRLLIELVQEKIVNIVIATSTLTEGINLPFETIIIPSLRRAGNYINLREFTNLIGRAGRPGFSLEGRSLVAMDPTSDTQGQYGTRQKYQNFINEISEGSEVSLPKKGRGPLANLLKYIEVKWFEISNDPQIDYFINWLETTIHDPSGETNDAAEALDTLDGLLIEALEEQE</sequence>
<dbReference type="AlphaFoldDB" id="A0A0F8ZTN6"/>
<gene>
    <name evidence="6" type="ORF">LCGC14_2654710</name>
</gene>
<keyword evidence="4" id="KW-0067">ATP-binding</keyword>
<dbReference type="SMART" id="SM00490">
    <property type="entry name" value="HELICc"/>
    <property type="match status" value="1"/>
</dbReference>
<keyword evidence="3" id="KW-0347">Helicase</keyword>
<name>A0A0F8ZTN6_9ZZZZ</name>
<dbReference type="GO" id="GO:0004386">
    <property type="term" value="F:helicase activity"/>
    <property type="evidence" value="ECO:0007669"/>
    <property type="project" value="UniProtKB-KW"/>
</dbReference>
<evidence type="ECO:0000256" key="2">
    <source>
        <dbReference type="ARBA" id="ARBA00022801"/>
    </source>
</evidence>
<comment type="caution">
    <text evidence="6">The sequence shown here is derived from an EMBL/GenBank/DDBJ whole genome shotgun (WGS) entry which is preliminary data.</text>
</comment>
<dbReference type="InterPro" id="IPR001650">
    <property type="entry name" value="Helicase_C-like"/>
</dbReference>
<dbReference type="GO" id="GO:0005524">
    <property type="term" value="F:ATP binding"/>
    <property type="evidence" value="ECO:0007669"/>
    <property type="project" value="UniProtKB-KW"/>
</dbReference>
<dbReference type="Gene3D" id="3.40.50.300">
    <property type="entry name" value="P-loop containing nucleotide triphosphate hydrolases"/>
    <property type="match status" value="2"/>
</dbReference>
<keyword evidence="2" id="KW-0378">Hydrolase</keyword>
<protein>
    <recommendedName>
        <fullName evidence="5">Helicase C-terminal domain-containing protein</fullName>
    </recommendedName>
</protein>
<dbReference type="InterPro" id="IPR050474">
    <property type="entry name" value="Hel308_SKI2-like"/>
</dbReference>
<keyword evidence="1" id="KW-0547">Nucleotide-binding</keyword>
<evidence type="ECO:0000256" key="3">
    <source>
        <dbReference type="ARBA" id="ARBA00022806"/>
    </source>
</evidence>
<dbReference type="PANTHER" id="PTHR47961">
    <property type="entry name" value="DNA POLYMERASE THETA, PUTATIVE (AFU_ORTHOLOGUE AFUA_1G05260)-RELATED"/>
    <property type="match status" value="1"/>
</dbReference>
<proteinExistence type="predicted"/>
<evidence type="ECO:0000259" key="5">
    <source>
        <dbReference type="PROSITE" id="PS51194"/>
    </source>
</evidence>
<dbReference type="InterPro" id="IPR027417">
    <property type="entry name" value="P-loop_NTPase"/>
</dbReference>
<accession>A0A0F8ZTN6</accession>
<organism evidence="6">
    <name type="scientific">marine sediment metagenome</name>
    <dbReference type="NCBI Taxonomy" id="412755"/>
    <lineage>
        <taxon>unclassified sequences</taxon>
        <taxon>metagenomes</taxon>
        <taxon>ecological metagenomes</taxon>
    </lineage>
</organism>
<dbReference type="PANTHER" id="PTHR47961:SF6">
    <property type="entry name" value="DNA-DIRECTED DNA POLYMERASE"/>
    <property type="match status" value="1"/>
</dbReference>
<feature type="non-terminal residue" evidence="6">
    <location>
        <position position="1"/>
    </location>
</feature>
<dbReference type="GO" id="GO:0016787">
    <property type="term" value="F:hydrolase activity"/>
    <property type="evidence" value="ECO:0007669"/>
    <property type="project" value="UniProtKB-KW"/>
</dbReference>
<feature type="domain" description="Helicase C-terminal" evidence="5">
    <location>
        <begin position="224"/>
        <end position="384"/>
    </location>
</feature>
<dbReference type="Pfam" id="PF00271">
    <property type="entry name" value="Helicase_C"/>
    <property type="match status" value="1"/>
</dbReference>
<reference evidence="6" key="1">
    <citation type="journal article" date="2015" name="Nature">
        <title>Complex archaea that bridge the gap between prokaryotes and eukaryotes.</title>
        <authorList>
            <person name="Spang A."/>
            <person name="Saw J.H."/>
            <person name="Jorgensen S.L."/>
            <person name="Zaremba-Niedzwiedzka K."/>
            <person name="Martijn J."/>
            <person name="Lind A.E."/>
            <person name="van Eijk R."/>
            <person name="Schleper C."/>
            <person name="Guy L."/>
            <person name="Ettema T.J."/>
        </authorList>
    </citation>
    <scope>NUCLEOTIDE SEQUENCE</scope>
</reference>
<evidence type="ECO:0000313" key="6">
    <source>
        <dbReference type="EMBL" id="KKK97242.1"/>
    </source>
</evidence>
<dbReference type="SUPFAM" id="SSF52540">
    <property type="entry name" value="P-loop containing nucleoside triphosphate hydrolases"/>
    <property type="match status" value="1"/>
</dbReference>
<evidence type="ECO:0000256" key="1">
    <source>
        <dbReference type="ARBA" id="ARBA00022741"/>
    </source>
</evidence>